<dbReference type="NCBIfam" id="TIGR00756">
    <property type="entry name" value="PPR"/>
    <property type="match status" value="1"/>
</dbReference>
<dbReference type="EnsemblPlants" id="Bra003441.1">
    <property type="protein sequence ID" value="Bra003441.1-P"/>
    <property type="gene ID" value="Bra003441"/>
</dbReference>
<feature type="signal peptide" evidence="7">
    <location>
        <begin position="1"/>
        <end position="24"/>
    </location>
</feature>
<dbReference type="Gene3D" id="1.25.40.10">
    <property type="entry name" value="Tetratricopeptide repeat domain"/>
    <property type="match status" value="1"/>
</dbReference>
<evidence type="ECO:0000256" key="7">
    <source>
        <dbReference type="SAM" id="SignalP"/>
    </source>
</evidence>
<feature type="chain" id="PRO_5004049640" description="Pectinesterase inhibitor domain-containing protein" evidence="7">
    <location>
        <begin position="25"/>
        <end position="131"/>
    </location>
</feature>
<dbReference type="InParanoid" id="M4CGV8"/>
<evidence type="ECO:0000256" key="6">
    <source>
        <dbReference type="ARBA" id="ARBA00023157"/>
    </source>
</evidence>
<comment type="similarity">
    <text evidence="1">Belongs to the DEFL family.</text>
</comment>
<reference evidence="8 9" key="2">
    <citation type="journal article" date="2018" name="Hortic Res">
        <title>Improved Brassica rapa reference genome by single-molecule sequencing and chromosome conformation capture technologies.</title>
        <authorList>
            <person name="Zhang L."/>
            <person name="Cai X."/>
            <person name="Wu J."/>
            <person name="Liu M."/>
            <person name="Grob S."/>
            <person name="Cheng F."/>
            <person name="Liang J."/>
            <person name="Cai C."/>
            <person name="Liu Z."/>
            <person name="Liu B."/>
            <person name="Wang F."/>
            <person name="Li S."/>
            <person name="Liu F."/>
            <person name="Li X."/>
            <person name="Cheng L."/>
            <person name="Yang W."/>
            <person name="Li M.H."/>
            <person name="Grossniklaus U."/>
            <person name="Zheng H."/>
            <person name="Wang X."/>
        </authorList>
    </citation>
    <scope>NUCLEOTIDE SEQUENCE [LARGE SCALE GENOMIC DNA]</scope>
    <source>
        <strain evidence="8 9">cv. Chiifu-401-42</strain>
    </source>
</reference>
<dbReference type="STRING" id="51351.M4CGV8"/>
<dbReference type="InterPro" id="IPR010851">
    <property type="entry name" value="DEFL"/>
</dbReference>
<evidence type="ECO:0000313" key="8">
    <source>
        <dbReference type="EnsemblPlants" id="Bra003441.1-P"/>
    </source>
</evidence>
<dbReference type="GO" id="GO:0050832">
    <property type="term" value="P:defense response to fungus"/>
    <property type="evidence" value="ECO:0007669"/>
    <property type="project" value="UniProtKB-KW"/>
</dbReference>
<dbReference type="Pfam" id="PF07333">
    <property type="entry name" value="SLR1-BP"/>
    <property type="match status" value="1"/>
</dbReference>
<evidence type="ECO:0000256" key="1">
    <source>
        <dbReference type="ARBA" id="ARBA00006722"/>
    </source>
</evidence>
<keyword evidence="4" id="KW-0677">Repeat</keyword>
<evidence type="ECO:0000256" key="2">
    <source>
        <dbReference type="ARBA" id="ARBA00022529"/>
    </source>
</evidence>
<evidence type="ECO:0000313" key="9">
    <source>
        <dbReference type="Proteomes" id="UP000011750"/>
    </source>
</evidence>
<dbReference type="HOGENOM" id="CLU_1930511_0_0_1"/>
<name>M4CGV8_BRACM</name>
<keyword evidence="9" id="KW-1185">Reference proteome</keyword>
<dbReference type="Gramene" id="Bra003441.1">
    <property type="protein sequence ID" value="Bra003441.1-P"/>
    <property type="gene ID" value="Bra003441"/>
</dbReference>
<dbReference type="InterPro" id="IPR011990">
    <property type="entry name" value="TPR-like_helical_dom_sf"/>
</dbReference>
<keyword evidence="5" id="KW-0611">Plant defense</keyword>
<accession>M4CGV8</accession>
<dbReference type="AlphaFoldDB" id="M4CGV8"/>
<organism evidence="8 9">
    <name type="scientific">Brassica campestris</name>
    <name type="common">Field mustard</name>
    <dbReference type="NCBI Taxonomy" id="3711"/>
    <lineage>
        <taxon>Eukaryota</taxon>
        <taxon>Viridiplantae</taxon>
        <taxon>Streptophyta</taxon>
        <taxon>Embryophyta</taxon>
        <taxon>Tracheophyta</taxon>
        <taxon>Spermatophyta</taxon>
        <taxon>Magnoliopsida</taxon>
        <taxon>eudicotyledons</taxon>
        <taxon>Gunneridae</taxon>
        <taxon>Pentapetalae</taxon>
        <taxon>rosids</taxon>
        <taxon>malvids</taxon>
        <taxon>Brassicales</taxon>
        <taxon>Brassicaceae</taxon>
        <taxon>Brassiceae</taxon>
        <taxon>Brassica</taxon>
    </lineage>
</organism>
<reference evidence="8 9" key="1">
    <citation type="journal article" date="2011" name="Nat. Genet.">
        <title>The genome of the mesopolyploid crop species Brassica rapa.</title>
        <authorList>
            <consortium name="Brassica rapa Genome Sequencing Project Consortium"/>
            <person name="Wang X."/>
            <person name="Wang H."/>
            <person name="Wang J."/>
            <person name="Sun R."/>
            <person name="Wu J."/>
            <person name="Liu S."/>
            <person name="Bai Y."/>
            <person name="Mun J.H."/>
            <person name="Bancroft I."/>
            <person name="Cheng F."/>
            <person name="Huang S."/>
            <person name="Li X."/>
            <person name="Hua W."/>
            <person name="Wang J."/>
            <person name="Wang X."/>
            <person name="Freeling M."/>
            <person name="Pires J.C."/>
            <person name="Paterson A.H."/>
            <person name="Chalhoub B."/>
            <person name="Wang B."/>
            <person name="Hayward A."/>
            <person name="Sharpe A.G."/>
            <person name="Park B.S."/>
            <person name="Weisshaar B."/>
            <person name="Liu B."/>
            <person name="Li B."/>
            <person name="Liu B."/>
            <person name="Tong C."/>
            <person name="Song C."/>
            <person name="Duran C."/>
            <person name="Peng C."/>
            <person name="Geng C."/>
            <person name="Koh C."/>
            <person name="Lin C."/>
            <person name="Edwards D."/>
            <person name="Mu D."/>
            <person name="Shen D."/>
            <person name="Soumpourou E."/>
            <person name="Li F."/>
            <person name="Fraser F."/>
            <person name="Conant G."/>
            <person name="Lassalle G."/>
            <person name="King G.J."/>
            <person name="Bonnema G."/>
            <person name="Tang H."/>
            <person name="Wang H."/>
            <person name="Belcram H."/>
            <person name="Zhou H."/>
            <person name="Hirakawa H."/>
            <person name="Abe H."/>
            <person name="Guo H."/>
            <person name="Wang H."/>
            <person name="Jin H."/>
            <person name="Parkin I.A."/>
            <person name="Batley J."/>
            <person name="Kim J.S."/>
            <person name="Just J."/>
            <person name="Li J."/>
            <person name="Xu J."/>
            <person name="Deng J."/>
            <person name="Kim J.A."/>
            <person name="Li J."/>
            <person name="Yu J."/>
            <person name="Meng J."/>
            <person name="Wang J."/>
            <person name="Min J."/>
            <person name="Poulain J."/>
            <person name="Wang J."/>
            <person name="Hatakeyama K."/>
            <person name="Wu K."/>
            <person name="Wang L."/>
            <person name="Fang L."/>
            <person name="Trick M."/>
            <person name="Links M.G."/>
            <person name="Zhao M."/>
            <person name="Jin M."/>
            <person name="Ramchiary N."/>
            <person name="Drou N."/>
            <person name="Berkman P.J."/>
            <person name="Cai Q."/>
            <person name="Huang Q."/>
            <person name="Li R."/>
            <person name="Tabata S."/>
            <person name="Cheng S."/>
            <person name="Zhang S."/>
            <person name="Zhang S."/>
            <person name="Huang S."/>
            <person name="Sato S."/>
            <person name="Sun S."/>
            <person name="Kwon S.J."/>
            <person name="Choi S.R."/>
            <person name="Lee T.H."/>
            <person name="Fan W."/>
            <person name="Zhao X."/>
            <person name="Tan X."/>
            <person name="Xu X."/>
            <person name="Wang Y."/>
            <person name="Qiu Y."/>
            <person name="Yin Y."/>
            <person name="Li Y."/>
            <person name="Du Y."/>
            <person name="Liao Y."/>
            <person name="Lim Y."/>
            <person name="Narusaka Y."/>
            <person name="Wang Y."/>
            <person name="Wang Z."/>
            <person name="Li Z."/>
            <person name="Wang Z."/>
            <person name="Xiong Z."/>
            <person name="Zhang Z."/>
        </authorList>
    </citation>
    <scope>NUCLEOTIDE SEQUENCE [LARGE SCALE GENOMIC DNA]</scope>
    <source>
        <strain evidence="8 9">cv. Chiifu-401-42</strain>
    </source>
</reference>
<dbReference type="eggNOG" id="KOG4197">
    <property type="taxonomic scope" value="Eukaryota"/>
</dbReference>
<proteinExistence type="inferred from homology"/>
<dbReference type="Proteomes" id="UP000011750">
    <property type="component" value="Chromosome A07"/>
</dbReference>
<dbReference type="PANTHER" id="PTHR33830:SF39">
    <property type="entry name" value="PECTINESTERASE INHIBITOR DOMAIN-CONTAINING PROTEIN"/>
    <property type="match status" value="1"/>
</dbReference>
<evidence type="ECO:0000256" key="3">
    <source>
        <dbReference type="ARBA" id="ARBA00022577"/>
    </source>
</evidence>
<protein>
    <recommendedName>
        <fullName evidence="10">Pectinesterase inhibitor domain-containing protein</fullName>
    </recommendedName>
</protein>
<keyword evidence="2" id="KW-0929">Antimicrobial</keyword>
<keyword evidence="7" id="KW-0732">Signal</keyword>
<keyword evidence="6" id="KW-1015">Disulfide bond</keyword>
<keyword evidence="3" id="KW-0295">Fungicide</keyword>
<sequence length="131" mass="14679">MAKTTILAIFMVVLVLGTVMESQGQEMCTDYSKGSALCEAKPCNDQCVRKYNGHGREGLKEEALSLFGRMHRRDMKIDDFTIPSILNCFASSRTETNIASFVHCLIVKTRYGTYKLVNNALVDTYAKELLV</sequence>
<reference evidence="8" key="3">
    <citation type="submission" date="2023-03" db="UniProtKB">
        <authorList>
            <consortium name="EnsemblPlants"/>
        </authorList>
    </citation>
    <scope>IDENTIFICATION</scope>
    <source>
        <strain evidence="8">cv. Chiifu-401-42</strain>
    </source>
</reference>
<evidence type="ECO:0000256" key="5">
    <source>
        <dbReference type="ARBA" id="ARBA00022821"/>
    </source>
</evidence>
<dbReference type="InterPro" id="IPR002885">
    <property type="entry name" value="PPR_rpt"/>
</dbReference>
<evidence type="ECO:0008006" key="10">
    <source>
        <dbReference type="Google" id="ProtNLM"/>
    </source>
</evidence>
<evidence type="ECO:0000256" key="4">
    <source>
        <dbReference type="ARBA" id="ARBA00022737"/>
    </source>
</evidence>
<dbReference type="PANTHER" id="PTHR33830">
    <property type="entry name" value="DEFENSIN-LIKE PROTEIN 184-RELATED"/>
    <property type="match status" value="1"/>
</dbReference>
<dbReference type="GO" id="GO:0031640">
    <property type="term" value="P:killing of cells of another organism"/>
    <property type="evidence" value="ECO:0007669"/>
    <property type="project" value="UniProtKB-KW"/>
</dbReference>